<keyword evidence="2" id="KW-0732">Signal</keyword>
<protein>
    <recommendedName>
        <fullName evidence="5">Outer membrane protein H</fullName>
    </recommendedName>
</protein>
<dbReference type="Proteomes" id="UP001193389">
    <property type="component" value="Chromosome"/>
</dbReference>
<evidence type="ECO:0008006" key="5">
    <source>
        <dbReference type="Google" id="ProtNLM"/>
    </source>
</evidence>
<comment type="similarity">
    <text evidence="1">Belongs to the Skp family.</text>
</comment>
<evidence type="ECO:0000313" key="4">
    <source>
        <dbReference type="Proteomes" id="UP001193389"/>
    </source>
</evidence>
<organism evidence="3 4">
    <name type="scientific">Aquipluma nitroreducens</name>
    <dbReference type="NCBI Taxonomy" id="2010828"/>
    <lineage>
        <taxon>Bacteria</taxon>
        <taxon>Pseudomonadati</taxon>
        <taxon>Bacteroidota</taxon>
        <taxon>Bacteroidia</taxon>
        <taxon>Marinilabiliales</taxon>
        <taxon>Prolixibacteraceae</taxon>
        <taxon>Aquipluma</taxon>
    </lineage>
</organism>
<dbReference type="Pfam" id="PF03938">
    <property type="entry name" value="OmpH"/>
    <property type="match status" value="1"/>
</dbReference>
<dbReference type="GO" id="GO:0051082">
    <property type="term" value="F:unfolded protein binding"/>
    <property type="evidence" value="ECO:0007669"/>
    <property type="project" value="InterPro"/>
</dbReference>
<keyword evidence="4" id="KW-1185">Reference proteome</keyword>
<dbReference type="GO" id="GO:0050821">
    <property type="term" value="P:protein stabilization"/>
    <property type="evidence" value="ECO:0007669"/>
    <property type="project" value="TreeGrafter"/>
</dbReference>
<dbReference type="GO" id="GO:0005829">
    <property type="term" value="C:cytosol"/>
    <property type="evidence" value="ECO:0007669"/>
    <property type="project" value="TreeGrafter"/>
</dbReference>
<accession>A0A5K7SBY4</accession>
<dbReference type="AlphaFoldDB" id="A0A5K7SBY4"/>
<dbReference type="PANTHER" id="PTHR35089">
    <property type="entry name" value="CHAPERONE PROTEIN SKP"/>
    <property type="match status" value="1"/>
</dbReference>
<evidence type="ECO:0000256" key="2">
    <source>
        <dbReference type="ARBA" id="ARBA00022729"/>
    </source>
</evidence>
<dbReference type="KEGG" id="anf:AQPE_3256"/>
<dbReference type="Gene3D" id="3.30.910.20">
    <property type="entry name" value="Skp domain"/>
    <property type="match status" value="1"/>
</dbReference>
<evidence type="ECO:0000256" key="1">
    <source>
        <dbReference type="ARBA" id="ARBA00009091"/>
    </source>
</evidence>
<dbReference type="SUPFAM" id="SSF111384">
    <property type="entry name" value="OmpH-like"/>
    <property type="match status" value="1"/>
</dbReference>
<dbReference type="InterPro" id="IPR024930">
    <property type="entry name" value="Skp_dom_sf"/>
</dbReference>
<dbReference type="InterPro" id="IPR005632">
    <property type="entry name" value="Chaperone_Skp"/>
</dbReference>
<evidence type="ECO:0000313" key="3">
    <source>
        <dbReference type="EMBL" id="BBE19082.1"/>
    </source>
</evidence>
<sequence length="134" mass="15416">MHDGFVKQQEAFTKEYGEKRTRFESQAAAFQEKVQRGGFLSQDRAMQERDRLMGEEQQITKLDQELSTKLAQIQTDNNKQLLDSIMGYLKVYNKDKKYSYILNAGEVLIGDEASNITKEVLVGLNARYSKAKLK</sequence>
<reference evidence="3" key="1">
    <citation type="journal article" date="2020" name="Int. J. Syst. Evol. Microbiol.">
        <title>Aquipluma nitroreducens gen. nov. sp. nov., a novel facultatively anaerobic bacterium isolated from a freshwater lake.</title>
        <authorList>
            <person name="Watanabe M."/>
            <person name="Kojima H."/>
            <person name="Fukui M."/>
        </authorList>
    </citation>
    <scope>NUCLEOTIDE SEQUENCE</scope>
    <source>
        <strain evidence="3">MeG22</strain>
    </source>
</reference>
<dbReference type="PANTHER" id="PTHR35089:SF1">
    <property type="entry name" value="CHAPERONE PROTEIN SKP"/>
    <property type="match status" value="1"/>
</dbReference>
<dbReference type="EMBL" id="AP018694">
    <property type="protein sequence ID" value="BBE19082.1"/>
    <property type="molecule type" value="Genomic_DNA"/>
</dbReference>
<gene>
    <name evidence="3" type="ORF">AQPE_3256</name>
</gene>
<name>A0A5K7SBY4_9BACT</name>
<proteinExistence type="inferred from homology"/>